<dbReference type="AlphaFoldDB" id="A0AB35KZ24"/>
<dbReference type="PROSITE" id="PS50110">
    <property type="entry name" value="RESPONSE_REGULATORY"/>
    <property type="match status" value="1"/>
</dbReference>
<keyword evidence="1 2" id="KW-0597">Phosphoprotein</keyword>
<dbReference type="PANTHER" id="PTHR44591:SF3">
    <property type="entry name" value="RESPONSE REGULATORY DOMAIN-CONTAINING PROTEIN"/>
    <property type="match status" value="1"/>
</dbReference>
<comment type="caution">
    <text evidence="4">The sequence shown here is derived from an EMBL/GenBank/DDBJ whole genome shotgun (WGS) entry which is preliminary data.</text>
</comment>
<protein>
    <submittedName>
        <fullName evidence="4">Response regulator</fullName>
    </submittedName>
</protein>
<dbReference type="Gene3D" id="3.40.50.2300">
    <property type="match status" value="1"/>
</dbReference>
<gene>
    <name evidence="4" type="ORF">N7671_03895</name>
</gene>
<name>A0AB35KZ24_ECTOL</name>
<dbReference type="SMART" id="SM00448">
    <property type="entry name" value="REC"/>
    <property type="match status" value="1"/>
</dbReference>
<proteinExistence type="predicted"/>
<dbReference type="Proteomes" id="UP001159292">
    <property type="component" value="Unassembled WGS sequence"/>
</dbReference>
<evidence type="ECO:0000313" key="5">
    <source>
        <dbReference type="Proteomes" id="UP001159292"/>
    </source>
</evidence>
<evidence type="ECO:0000256" key="2">
    <source>
        <dbReference type="PROSITE-ProRule" id="PRU00169"/>
    </source>
</evidence>
<dbReference type="SUPFAM" id="SSF52172">
    <property type="entry name" value="CheY-like"/>
    <property type="match status" value="1"/>
</dbReference>
<organism evidence="4 5">
    <name type="scientific">Ectopseudomonas oleovorans</name>
    <name type="common">Pseudomonas oleovorans</name>
    <dbReference type="NCBI Taxonomy" id="301"/>
    <lineage>
        <taxon>Bacteria</taxon>
        <taxon>Pseudomonadati</taxon>
        <taxon>Pseudomonadota</taxon>
        <taxon>Gammaproteobacteria</taxon>
        <taxon>Pseudomonadales</taxon>
        <taxon>Pseudomonadaceae</taxon>
        <taxon>Ectopseudomonas</taxon>
    </lineage>
</organism>
<accession>A0AB35KZ24</accession>
<dbReference type="InterPro" id="IPR011006">
    <property type="entry name" value="CheY-like_superfamily"/>
</dbReference>
<reference evidence="4" key="1">
    <citation type="submission" date="2022-09" db="EMBL/GenBank/DDBJ databases">
        <title>Intensive care unit water sources are persistently colonized with multi-drug resistant bacteria and are the site of extensive horizontal gene transfer of antibiotic resistance genes.</title>
        <authorList>
            <person name="Diorio-Toth L."/>
        </authorList>
    </citation>
    <scope>NUCLEOTIDE SEQUENCE</scope>
    <source>
        <strain evidence="4">GD04000</strain>
    </source>
</reference>
<dbReference type="EMBL" id="JAOEET010000006">
    <property type="protein sequence ID" value="MDH0566413.1"/>
    <property type="molecule type" value="Genomic_DNA"/>
</dbReference>
<dbReference type="GO" id="GO:0000160">
    <property type="term" value="P:phosphorelay signal transduction system"/>
    <property type="evidence" value="ECO:0007669"/>
    <property type="project" value="InterPro"/>
</dbReference>
<sequence length="159" mass="17959">MSSPEPAEDFRILVIDDQPANLELVEQLLARVGLHNVLCCTDPAQALALFSSFEPDLLILDLHMPGLDGFAVLEQLQRRIPADDYLPILVLTADATREARLRALALGARDFISKPLDAIETLLRVWNLLETRALYRQLRRLQPDQQPLRARPMALSKRT</sequence>
<evidence type="ECO:0000259" key="3">
    <source>
        <dbReference type="PROSITE" id="PS50110"/>
    </source>
</evidence>
<feature type="domain" description="Response regulatory" evidence="3">
    <location>
        <begin position="11"/>
        <end position="129"/>
    </location>
</feature>
<dbReference type="PANTHER" id="PTHR44591">
    <property type="entry name" value="STRESS RESPONSE REGULATOR PROTEIN 1"/>
    <property type="match status" value="1"/>
</dbReference>
<dbReference type="RefSeq" id="WP_257597213.1">
    <property type="nucleotide sequence ID" value="NZ_JANKBU010000001.1"/>
</dbReference>
<evidence type="ECO:0000256" key="1">
    <source>
        <dbReference type="ARBA" id="ARBA00022553"/>
    </source>
</evidence>
<dbReference type="InterPro" id="IPR001789">
    <property type="entry name" value="Sig_transdc_resp-reg_receiver"/>
</dbReference>
<dbReference type="Pfam" id="PF00072">
    <property type="entry name" value="Response_reg"/>
    <property type="match status" value="1"/>
</dbReference>
<evidence type="ECO:0000313" key="4">
    <source>
        <dbReference type="EMBL" id="MDH0566413.1"/>
    </source>
</evidence>
<dbReference type="InterPro" id="IPR050595">
    <property type="entry name" value="Bact_response_regulator"/>
</dbReference>
<dbReference type="CDD" id="cd17551">
    <property type="entry name" value="REC_RpfG-like"/>
    <property type="match status" value="1"/>
</dbReference>
<feature type="modified residue" description="4-aspartylphosphate" evidence="2">
    <location>
        <position position="61"/>
    </location>
</feature>